<proteinExistence type="predicted"/>
<protein>
    <submittedName>
        <fullName evidence="8">FAD-dependent monooxygenase</fullName>
    </submittedName>
</protein>
<feature type="region of interest" description="Disordered" evidence="6">
    <location>
        <begin position="354"/>
        <end position="374"/>
    </location>
</feature>
<name>A0ABZ1WQE8_9ACTN</name>
<dbReference type="InterPro" id="IPR036188">
    <property type="entry name" value="FAD/NAD-bd_sf"/>
</dbReference>
<evidence type="ECO:0000313" key="9">
    <source>
        <dbReference type="Proteomes" id="UP001432168"/>
    </source>
</evidence>
<evidence type="ECO:0000313" key="8">
    <source>
        <dbReference type="EMBL" id="WUT41781.1"/>
    </source>
</evidence>
<gene>
    <name evidence="8" type="ORF">OG929_05660</name>
</gene>
<evidence type="ECO:0000259" key="7">
    <source>
        <dbReference type="Pfam" id="PF01494"/>
    </source>
</evidence>
<keyword evidence="2" id="KW-0285">Flavoprotein</keyword>
<evidence type="ECO:0000256" key="6">
    <source>
        <dbReference type="SAM" id="MobiDB-lite"/>
    </source>
</evidence>
<dbReference type="InterPro" id="IPR050493">
    <property type="entry name" value="FAD-dep_Monooxygenase_BioMet"/>
</dbReference>
<organism evidence="8 9">
    <name type="scientific">Streptomyces pseudovenezuelae</name>
    <dbReference type="NCBI Taxonomy" id="67350"/>
    <lineage>
        <taxon>Bacteria</taxon>
        <taxon>Bacillati</taxon>
        <taxon>Actinomycetota</taxon>
        <taxon>Actinomycetes</taxon>
        <taxon>Kitasatosporales</taxon>
        <taxon>Streptomycetaceae</taxon>
        <taxon>Streptomyces</taxon>
        <taxon>Streptomyces aurantiacus group</taxon>
    </lineage>
</organism>
<evidence type="ECO:0000256" key="4">
    <source>
        <dbReference type="ARBA" id="ARBA00023002"/>
    </source>
</evidence>
<comment type="cofactor">
    <cofactor evidence="1">
        <name>FAD</name>
        <dbReference type="ChEBI" id="CHEBI:57692"/>
    </cofactor>
</comment>
<dbReference type="EMBL" id="CP109011">
    <property type="protein sequence ID" value="WUT41781.1"/>
    <property type="molecule type" value="Genomic_DNA"/>
</dbReference>
<evidence type="ECO:0000256" key="3">
    <source>
        <dbReference type="ARBA" id="ARBA00022827"/>
    </source>
</evidence>
<feature type="domain" description="FAD-binding" evidence="7">
    <location>
        <begin position="10"/>
        <end position="349"/>
    </location>
</feature>
<sequence length="400" mass="42531">MPALPHGPRIAVVGGGIGGLAAAGFLRRAGLTATVHEQASVLAEVGAGLVAAPKVVRLLRRLGVLGPFLRRAVALERAWEFRRWTDGSVLSVEQLTGVCERLYGERTYGLHGADLLSALRSAVPGEWIRLGARCTSVDETAGDGVVLRFADGSLARADVVIGADGVHSVVRGAVTEPAPPEHSGLRAFRTLVPAATAPEFARRPTHTVWLGPGRHFVHYPIAGGEAVNVVAVAPAGDHTHESWSATASPEEFGAQFADWDPRVRALIAAGGPPGRWALLDRAPLRRWSRGGITLLGDAAHPMFPFFAQGAAQAVEDAAVLARCLADSPDDPRAGLRRYESARLARTTRLQHLSRTRRDINHLPDGREQQARDAALTASDPLAANGWIYGYDAEQALTEAP</sequence>
<keyword evidence="3" id="KW-0274">FAD</keyword>
<evidence type="ECO:0000256" key="5">
    <source>
        <dbReference type="ARBA" id="ARBA00023033"/>
    </source>
</evidence>
<dbReference type="Pfam" id="PF01494">
    <property type="entry name" value="FAD_binding_3"/>
    <property type="match status" value="1"/>
</dbReference>
<accession>A0ABZ1WQE8</accession>
<feature type="compositionally biased region" description="Basic and acidic residues" evidence="6">
    <location>
        <begin position="355"/>
        <end position="370"/>
    </location>
</feature>
<dbReference type="Gene3D" id="3.50.50.60">
    <property type="entry name" value="FAD/NAD(P)-binding domain"/>
    <property type="match status" value="1"/>
</dbReference>
<dbReference type="PANTHER" id="PTHR13789">
    <property type="entry name" value="MONOOXYGENASE"/>
    <property type="match status" value="1"/>
</dbReference>
<dbReference type="SUPFAM" id="SSF51905">
    <property type="entry name" value="FAD/NAD(P)-binding domain"/>
    <property type="match status" value="1"/>
</dbReference>
<keyword evidence="5 8" id="KW-0503">Monooxygenase</keyword>
<dbReference type="InterPro" id="IPR002938">
    <property type="entry name" value="FAD-bd"/>
</dbReference>
<dbReference type="Proteomes" id="UP001432168">
    <property type="component" value="Chromosome"/>
</dbReference>
<dbReference type="RefSeq" id="WP_329259638.1">
    <property type="nucleotide sequence ID" value="NZ_CP109011.1"/>
</dbReference>
<dbReference type="PANTHER" id="PTHR13789:SF318">
    <property type="entry name" value="GERANYLGERANYL DIPHOSPHATE REDUCTASE"/>
    <property type="match status" value="1"/>
</dbReference>
<keyword evidence="4" id="KW-0560">Oxidoreductase</keyword>
<dbReference type="SUPFAM" id="SSF54373">
    <property type="entry name" value="FAD-linked reductases, C-terminal domain"/>
    <property type="match status" value="1"/>
</dbReference>
<dbReference type="GO" id="GO:0004497">
    <property type="term" value="F:monooxygenase activity"/>
    <property type="evidence" value="ECO:0007669"/>
    <property type="project" value="UniProtKB-KW"/>
</dbReference>
<keyword evidence="9" id="KW-1185">Reference proteome</keyword>
<evidence type="ECO:0000256" key="1">
    <source>
        <dbReference type="ARBA" id="ARBA00001974"/>
    </source>
</evidence>
<reference evidence="8" key="1">
    <citation type="submission" date="2022-10" db="EMBL/GenBank/DDBJ databases">
        <title>The complete genomes of actinobacterial strains from the NBC collection.</title>
        <authorList>
            <person name="Joergensen T.S."/>
            <person name="Alvarez Arevalo M."/>
            <person name="Sterndorff E.B."/>
            <person name="Faurdal D."/>
            <person name="Vuksanovic O."/>
            <person name="Mourched A.-S."/>
            <person name="Charusanti P."/>
            <person name="Shaw S."/>
            <person name="Blin K."/>
            <person name="Weber T."/>
        </authorList>
    </citation>
    <scope>NUCLEOTIDE SEQUENCE</scope>
    <source>
        <strain evidence="8">NBC_00686</strain>
    </source>
</reference>
<dbReference type="PRINTS" id="PR00420">
    <property type="entry name" value="RNGMNOXGNASE"/>
</dbReference>
<evidence type="ECO:0000256" key="2">
    <source>
        <dbReference type="ARBA" id="ARBA00022630"/>
    </source>
</evidence>